<accession>A0A4R6VR21</accession>
<gene>
    <name evidence="2" type="ORF">ATL17_0438</name>
</gene>
<comment type="caution">
    <text evidence="2">The sequence shown here is derived from an EMBL/GenBank/DDBJ whole genome shotgun (WGS) entry which is preliminary data.</text>
</comment>
<name>A0A4R6VR21_9HYPH</name>
<dbReference type="Proteomes" id="UP000295391">
    <property type="component" value="Unassembled WGS sequence"/>
</dbReference>
<reference evidence="2 3" key="1">
    <citation type="submission" date="2019-03" db="EMBL/GenBank/DDBJ databases">
        <title>Genomic Encyclopedia of Type Strains, Phase III (KMG-III): the genomes of soil and plant-associated and newly described type strains.</title>
        <authorList>
            <person name="Whitman W."/>
        </authorList>
    </citation>
    <scope>NUCLEOTIDE SEQUENCE [LARGE SCALE GENOMIC DNA]</scope>
    <source>
        <strain evidence="2 3">CGMCC 1.7002</strain>
    </source>
</reference>
<dbReference type="EMBL" id="SNYR01000001">
    <property type="protein sequence ID" value="TDQ66442.1"/>
    <property type="molecule type" value="Genomic_DNA"/>
</dbReference>
<feature type="region of interest" description="Disordered" evidence="1">
    <location>
        <begin position="1"/>
        <end position="28"/>
    </location>
</feature>
<organism evidence="2 3">
    <name type="scientific">Maritalea mobilis</name>
    <dbReference type="NCBI Taxonomy" id="483324"/>
    <lineage>
        <taxon>Bacteria</taxon>
        <taxon>Pseudomonadati</taxon>
        <taxon>Pseudomonadota</taxon>
        <taxon>Alphaproteobacteria</taxon>
        <taxon>Hyphomicrobiales</taxon>
        <taxon>Devosiaceae</taxon>
        <taxon>Maritalea</taxon>
    </lineage>
</organism>
<protein>
    <submittedName>
        <fullName evidence="2">Uncharacterized protein</fullName>
    </submittedName>
</protein>
<evidence type="ECO:0000313" key="3">
    <source>
        <dbReference type="Proteomes" id="UP000295391"/>
    </source>
</evidence>
<evidence type="ECO:0000256" key="1">
    <source>
        <dbReference type="SAM" id="MobiDB-lite"/>
    </source>
</evidence>
<evidence type="ECO:0000313" key="2">
    <source>
        <dbReference type="EMBL" id="TDQ66442.1"/>
    </source>
</evidence>
<proteinExistence type="predicted"/>
<sequence>MQIEYPYDDQSPTPCRPNNAWRDAEKGGHHLGMTFAPHQAQPRFKWHQIGSTFENFIASKARFHTGKKARRAADKKRRTSLVRTARISHLTGTRTTETENQHWFDRTLFVSIILGAYSNAH</sequence>
<dbReference type="AlphaFoldDB" id="A0A4R6VR21"/>
<keyword evidence="3" id="KW-1185">Reference proteome</keyword>